<gene>
    <name evidence="2" type="ORF">T265_11958</name>
</gene>
<accession>A0A074YX19</accession>
<evidence type="ECO:0000313" key="2">
    <source>
        <dbReference type="EMBL" id="KER19178.1"/>
    </source>
</evidence>
<dbReference type="AlphaFoldDB" id="A0A074YX19"/>
<dbReference type="OrthoDB" id="10255048at2759"/>
<evidence type="ECO:0000313" key="3">
    <source>
        <dbReference type="Proteomes" id="UP000054324"/>
    </source>
</evidence>
<name>A0A074YX19_OPIVI</name>
<sequence>MGTPRRATSMVRDIVRHGTVAPSVVLVHPSYCLQCIAPLQVSRLNSSLTMQYLRTNLSDPASNAQLPTPPPQITCERNCGSHNHCTTSTRFLQLMMIYEFSSEGPQPEQVTQDTEAAKQEAESNATRLQASLRMMEVQVKGLEAQLEQKYLRTNLSDPASNAQLPPPPPQIIGERNSRSYNHCPTSTRILQLTMIMMAKVSSLFHKPASLIPQPRQLISEASFDHQCHDRI</sequence>
<dbReference type="Proteomes" id="UP000054324">
    <property type="component" value="Unassembled WGS sequence"/>
</dbReference>
<keyword evidence="3" id="KW-1185">Reference proteome</keyword>
<proteinExistence type="predicted"/>
<dbReference type="CTD" id="20326126"/>
<dbReference type="RefSeq" id="XP_009177072.1">
    <property type="nucleotide sequence ID" value="XM_009178808.1"/>
</dbReference>
<feature type="region of interest" description="Disordered" evidence="1">
    <location>
        <begin position="103"/>
        <end position="122"/>
    </location>
</feature>
<reference evidence="2 3" key="1">
    <citation type="submission" date="2013-11" db="EMBL/GenBank/DDBJ databases">
        <title>Opisthorchis viverrini - life in the bile duct.</title>
        <authorList>
            <person name="Young N.D."/>
            <person name="Nagarajan N."/>
            <person name="Lin S.J."/>
            <person name="Korhonen P.K."/>
            <person name="Jex A.R."/>
            <person name="Hall R.S."/>
            <person name="Safavi-Hemami H."/>
            <person name="Kaewkong W."/>
            <person name="Bertrand D."/>
            <person name="Gao S."/>
            <person name="Seet Q."/>
            <person name="Wongkham S."/>
            <person name="Teh B.T."/>
            <person name="Wongkham C."/>
            <person name="Intapan P.M."/>
            <person name="Maleewong W."/>
            <person name="Yang X."/>
            <person name="Hu M."/>
            <person name="Wang Z."/>
            <person name="Hofmann A."/>
            <person name="Sternberg P.W."/>
            <person name="Tan P."/>
            <person name="Wang J."/>
            <person name="Gasser R.B."/>
        </authorList>
    </citation>
    <scope>NUCLEOTIDE SEQUENCE [LARGE SCALE GENOMIC DNA]</scope>
</reference>
<dbReference type="KEGG" id="ovi:T265_11958"/>
<evidence type="ECO:0000256" key="1">
    <source>
        <dbReference type="SAM" id="MobiDB-lite"/>
    </source>
</evidence>
<feature type="region of interest" description="Disordered" evidence="1">
    <location>
        <begin position="156"/>
        <end position="179"/>
    </location>
</feature>
<protein>
    <submittedName>
        <fullName evidence="2">Uncharacterized protein</fullName>
    </submittedName>
</protein>
<dbReference type="EMBL" id="KL597299">
    <property type="protein sequence ID" value="KER19178.1"/>
    <property type="molecule type" value="Genomic_DNA"/>
</dbReference>
<dbReference type="GeneID" id="20326126"/>
<organism evidence="2 3">
    <name type="scientific">Opisthorchis viverrini</name>
    <name type="common">Southeast Asian liver fluke</name>
    <dbReference type="NCBI Taxonomy" id="6198"/>
    <lineage>
        <taxon>Eukaryota</taxon>
        <taxon>Metazoa</taxon>
        <taxon>Spiralia</taxon>
        <taxon>Lophotrochozoa</taxon>
        <taxon>Platyhelminthes</taxon>
        <taxon>Trematoda</taxon>
        <taxon>Digenea</taxon>
        <taxon>Opisthorchiida</taxon>
        <taxon>Opisthorchiata</taxon>
        <taxon>Opisthorchiidae</taxon>
        <taxon>Opisthorchis</taxon>
    </lineage>
</organism>